<protein>
    <recommendedName>
        <fullName evidence="3">HIRAN domain-containing protein</fullName>
    </recommendedName>
</protein>
<organism evidence="1 2">
    <name type="scientific">Paenibacillus allorhizosphaerae</name>
    <dbReference type="NCBI Taxonomy" id="2849866"/>
    <lineage>
        <taxon>Bacteria</taxon>
        <taxon>Bacillati</taxon>
        <taxon>Bacillota</taxon>
        <taxon>Bacilli</taxon>
        <taxon>Bacillales</taxon>
        <taxon>Paenibacillaceae</taxon>
        <taxon>Paenibacillus</taxon>
    </lineage>
</organism>
<evidence type="ECO:0000313" key="1">
    <source>
        <dbReference type="EMBL" id="CAG7653452.1"/>
    </source>
</evidence>
<comment type="caution">
    <text evidence="1">The sequence shown here is derived from an EMBL/GenBank/DDBJ whole genome shotgun (WGS) entry which is preliminary data.</text>
</comment>
<reference evidence="1 2" key="1">
    <citation type="submission" date="2021-06" db="EMBL/GenBank/DDBJ databases">
        <authorList>
            <person name="Criscuolo A."/>
        </authorList>
    </citation>
    <scope>NUCLEOTIDE SEQUENCE [LARGE SCALE GENOMIC DNA]</scope>
    <source>
        <strain evidence="2">CIP 111802</strain>
    </source>
</reference>
<dbReference type="EMBL" id="CAJVCE010000020">
    <property type="protein sequence ID" value="CAG7653452.1"/>
    <property type="molecule type" value="Genomic_DNA"/>
</dbReference>
<proteinExistence type="predicted"/>
<name>A0ABM8VQ20_9BACL</name>
<accession>A0ABM8VQ20</accession>
<sequence>MVIGKTSRMNLMARLATHLHREVALQAEGFESEPGVLQKVGKRFIRVNGQFFVPATMQEIVLLDNAAKGKGTQLYVRTTYGRQFQAKLVRSGVDFVELVVSRQEEEEEELLVLIPLNKIIGLGP</sequence>
<gene>
    <name evidence="1" type="ORF">PAECIP111802_05486</name>
</gene>
<keyword evidence="2" id="KW-1185">Reference proteome</keyword>
<evidence type="ECO:0000313" key="2">
    <source>
        <dbReference type="Proteomes" id="UP000730618"/>
    </source>
</evidence>
<evidence type="ECO:0008006" key="3">
    <source>
        <dbReference type="Google" id="ProtNLM"/>
    </source>
</evidence>
<dbReference type="Proteomes" id="UP000730618">
    <property type="component" value="Unassembled WGS sequence"/>
</dbReference>